<accession>A0AAW0FXU3</accession>
<evidence type="ECO:0000313" key="4">
    <source>
        <dbReference type="Proteomes" id="UP001385951"/>
    </source>
</evidence>
<evidence type="ECO:0000313" key="3">
    <source>
        <dbReference type="EMBL" id="KAK7682428.1"/>
    </source>
</evidence>
<organism evidence="3 4">
    <name type="scientific">Cerrena zonata</name>
    <dbReference type="NCBI Taxonomy" id="2478898"/>
    <lineage>
        <taxon>Eukaryota</taxon>
        <taxon>Fungi</taxon>
        <taxon>Dikarya</taxon>
        <taxon>Basidiomycota</taxon>
        <taxon>Agaricomycotina</taxon>
        <taxon>Agaricomycetes</taxon>
        <taxon>Polyporales</taxon>
        <taxon>Cerrenaceae</taxon>
        <taxon>Cerrena</taxon>
    </lineage>
</organism>
<dbReference type="PANTHER" id="PTHR33840:SF1">
    <property type="entry name" value="TLE1 PHOSPHOLIPASE DOMAIN-CONTAINING PROTEIN"/>
    <property type="match status" value="1"/>
</dbReference>
<reference evidence="3 4" key="1">
    <citation type="submission" date="2022-09" db="EMBL/GenBank/DDBJ databases">
        <authorList>
            <person name="Palmer J.M."/>
        </authorList>
    </citation>
    <scope>NUCLEOTIDE SEQUENCE [LARGE SCALE GENOMIC DNA]</scope>
    <source>
        <strain evidence="3 4">DSM 7382</strain>
    </source>
</reference>
<dbReference type="AlphaFoldDB" id="A0AAW0FXU3"/>
<comment type="caution">
    <text evidence="3">The sequence shown here is derived from an EMBL/GenBank/DDBJ whole genome shotgun (WGS) entry which is preliminary data.</text>
</comment>
<dbReference type="EMBL" id="JASBNA010000036">
    <property type="protein sequence ID" value="KAK7682428.1"/>
    <property type="molecule type" value="Genomic_DNA"/>
</dbReference>
<dbReference type="Pfam" id="PF09994">
    <property type="entry name" value="T6SS_Tle1-like_cat"/>
    <property type="match status" value="1"/>
</dbReference>
<dbReference type="Proteomes" id="UP001385951">
    <property type="component" value="Unassembled WGS sequence"/>
</dbReference>
<proteinExistence type="predicted"/>
<evidence type="ECO:0000256" key="1">
    <source>
        <dbReference type="SAM" id="MobiDB-lite"/>
    </source>
</evidence>
<feature type="region of interest" description="Disordered" evidence="1">
    <location>
        <begin position="1"/>
        <end position="20"/>
    </location>
</feature>
<dbReference type="PANTHER" id="PTHR33840">
    <property type="match status" value="1"/>
</dbReference>
<feature type="domain" description="T6SS Phospholipase effector Tle1-like catalytic" evidence="2">
    <location>
        <begin position="30"/>
        <end position="288"/>
    </location>
</feature>
<keyword evidence="4" id="KW-1185">Reference proteome</keyword>
<dbReference type="InterPro" id="IPR029058">
    <property type="entry name" value="AB_hydrolase_fold"/>
</dbReference>
<sequence length="930" mass="106409">MGRPGAEFTTLIPPSAPSRGSRCICGKPNRNLVVCIDGTSSKFGDHNTNVINFYNLLHKNDKQKTFYNSGIGTYATPTWKTLSHWRKVVNSLLDLAFAIRFETIVLDAYRWLSEHYQEGDRIFLLGFSRGAYQVRVLAAMIHKVGLIHAGNTAQIPFAFEIYASIKTEVDDMRGLLRAQKFRQTFSRTVQVHFVGVWDTVSAIGIIHGKPLPFTTTGMTNVCLFRHALALDERRVKFIPEYYYPNDEAQLPDIKEVWFVGCHGDIGGGIVSGPQEHRHYDEPLRWMYYEAIKAGILLGIPLPNRDWITNSLDTRATRFHESLKGLWKALEYMPIVPKHKRQRKGIFRSFHLCDGRKIIEGQKIHASVLRILREPYSPRAQLPVITAWTQMSDQHPDWIEKDFTDETTHILDKIVTELDSPRDRARERQRYLTLEKVSKTDEGRHALLINPNAKKLFECFKNLTITDQQCLSSIMSTLLNFAADEETHFYKYDELYPAERISLFRTVESLDLSHAEAIPAGRAYLFARFFHRFSSGVGSSHYIRRLGQIVVLSAGEIQGIYRDAIFDIYSNPNCTEESVIGTAIVTGTRALTSVVNLTFSVDTPISLDSYYTSCLPTSPGSNWALRVAFHREASNKFRLEVLKSLDDLRKKSPKRLPVVIVADNEEPDFILSQGLHHDYSFKATDSSWERHPDLKSTKPEHLKSEYLSGVVYGSAIYYWYFHLPQASRESSQAIELTWFEDARPEGFTNYFKTDQCQIGPIPTGPSQTMYGCKITNLDEDGLFIHVFVLKPSSHSITCFSSHKDMNQHRVDPQSTIIFHSKEEEKQRDPSSYEWRGDAMPFSIPSDQEKDVSYLVILLSKSYIDYMVSDLPSPFTTVFDFQRAWEENSTVQPWRTIFIPIIIIQEMAEEEELNEEVTAPSFPPETISSSQT</sequence>
<name>A0AAW0FXU3_9APHY</name>
<dbReference type="SUPFAM" id="SSF53474">
    <property type="entry name" value="alpha/beta-Hydrolases"/>
    <property type="match status" value="1"/>
</dbReference>
<gene>
    <name evidence="3" type="ORF">QCA50_014633</name>
</gene>
<evidence type="ECO:0000259" key="2">
    <source>
        <dbReference type="Pfam" id="PF09994"/>
    </source>
</evidence>
<protein>
    <recommendedName>
        <fullName evidence="2">T6SS Phospholipase effector Tle1-like catalytic domain-containing protein</fullName>
    </recommendedName>
</protein>
<dbReference type="InterPro" id="IPR018712">
    <property type="entry name" value="Tle1-like_cat"/>
</dbReference>